<dbReference type="Pfam" id="PF08573">
    <property type="entry name" value="SAE2"/>
    <property type="match status" value="1"/>
</dbReference>
<proteinExistence type="predicted"/>
<keyword evidence="8" id="KW-1185">Reference proteome</keyword>
<dbReference type="Proteomes" id="UP001632037">
    <property type="component" value="Unassembled WGS sequence"/>
</dbReference>
<evidence type="ECO:0000256" key="4">
    <source>
        <dbReference type="SAM" id="Coils"/>
    </source>
</evidence>
<evidence type="ECO:0000256" key="3">
    <source>
        <dbReference type="ARBA" id="ARBA00023242"/>
    </source>
</evidence>
<organism evidence="7 8">
    <name type="scientific">Phytophthora oleae</name>
    <dbReference type="NCBI Taxonomy" id="2107226"/>
    <lineage>
        <taxon>Eukaryota</taxon>
        <taxon>Sar</taxon>
        <taxon>Stramenopiles</taxon>
        <taxon>Oomycota</taxon>
        <taxon>Peronosporomycetes</taxon>
        <taxon>Peronosporales</taxon>
        <taxon>Peronosporaceae</taxon>
        <taxon>Phytophthora</taxon>
    </lineage>
</organism>
<comment type="caution">
    <text evidence="7">The sequence shown here is derived from an EMBL/GenBank/DDBJ whole genome shotgun (WGS) entry which is preliminary data.</text>
</comment>
<name>A0ABD3FH52_9STRA</name>
<evidence type="ECO:0000313" key="7">
    <source>
        <dbReference type="EMBL" id="KAL3664855.1"/>
    </source>
</evidence>
<evidence type="ECO:0000259" key="6">
    <source>
        <dbReference type="Pfam" id="PF08573"/>
    </source>
</evidence>
<accession>A0ABD3FH52</accession>
<feature type="compositionally biased region" description="Low complexity" evidence="5">
    <location>
        <begin position="58"/>
        <end position="70"/>
    </location>
</feature>
<reference evidence="7 8" key="1">
    <citation type="submission" date="2024-09" db="EMBL/GenBank/DDBJ databases">
        <title>Genome sequencing and assembly of Phytophthora oleae, isolate VK10A, causative agent of rot of olive drupes.</title>
        <authorList>
            <person name="Conti Taguali S."/>
            <person name="Riolo M."/>
            <person name="La Spada F."/>
            <person name="Cacciola S.O."/>
            <person name="Dionisio G."/>
        </authorList>
    </citation>
    <scope>NUCLEOTIDE SEQUENCE [LARGE SCALE GENOMIC DNA]</scope>
    <source>
        <strain evidence="7 8">VK10A</strain>
    </source>
</reference>
<keyword evidence="2" id="KW-0227">DNA damage</keyword>
<protein>
    <submittedName>
        <fullName evidence="7">DNA endonuclease rbbp8</fullName>
    </submittedName>
</protein>
<feature type="region of interest" description="Disordered" evidence="5">
    <location>
        <begin position="114"/>
        <end position="142"/>
    </location>
</feature>
<dbReference type="AlphaFoldDB" id="A0ABD3FH52"/>
<keyword evidence="7" id="KW-0378">Hydrolase</keyword>
<keyword evidence="7" id="KW-0540">Nuclease</keyword>
<evidence type="ECO:0000256" key="1">
    <source>
        <dbReference type="ARBA" id="ARBA00004123"/>
    </source>
</evidence>
<dbReference type="InterPro" id="IPR013882">
    <property type="entry name" value="Ctp1_C"/>
</dbReference>
<comment type="subcellular location">
    <subcellularLocation>
        <location evidence="1">Nucleus</location>
    </subcellularLocation>
</comment>
<feature type="domain" description="DNA endonuclease activator Ctp1 C-terminal" evidence="6">
    <location>
        <begin position="222"/>
        <end position="255"/>
    </location>
</feature>
<feature type="compositionally biased region" description="Basic and acidic residues" evidence="5">
    <location>
        <begin position="119"/>
        <end position="130"/>
    </location>
</feature>
<dbReference type="PANTHER" id="PTHR15107:SF0">
    <property type="entry name" value="DNA ENDONUCLEASE ACTIVATOR CTP1 C-TERMINAL DOMAIN-CONTAINING PROTEIN"/>
    <property type="match status" value="1"/>
</dbReference>
<feature type="region of interest" description="Disordered" evidence="5">
    <location>
        <begin position="48"/>
        <end position="89"/>
    </location>
</feature>
<sequence>MEWCDEKEALLATIRRKEQEVTTLAKRFKLLQQTLKEQQTLLDRYQRAFSAQKTPSDSAEASVNVESSSNTDETSSKPTTSVTDKEPNNFSALTWMQRKTSAEWDLGSTAQTTVQVPVKKKEEEKEEKRTVFKPHAKRKSSGLAATWAEEKRKMLKKPRWEQTLEVAASGAYKENVRVEQIKPKDFAYVEVVRNREERKALSAHDCLECKKYYDALGGIGENDAALQKNKCSRHRARFEPYQTPDDFWRLSFPDSEPKSPSVL</sequence>
<gene>
    <name evidence="7" type="primary">RBBP8</name>
    <name evidence="7" type="ORF">V7S43_010033</name>
</gene>
<dbReference type="GO" id="GO:0004519">
    <property type="term" value="F:endonuclease activity"/>
    <property type="evidence" value="ECO:0007669"/>
    <property type="project" value="UniProtKB-KW"/>
</dbReference>
<evidence type="ECO:0000256" key="5">
    <source>
        <dbReference type="SAM" id="MobiDB-lite"/>
    </source>
</evidence>
<dbReference type="GO" id="GO:0006974">
    <property type="term" value="P:DNA damage response"/>
    <property type="evidence" value="ECO:0007669"/>
    <property type="project" value="UniProtKB-KW"/>
</dbReference>
<feature type="coiled-coil region" evidence="4">
    <location>
        <begin position="7"/>
        <end position="48"/>
    </location>
</feature>
<keyword evidence="4" id="KW-0175">Coiled coil</keyword>
<evidence type="ECO:0000256" key="2">
    <source>
        <dbReference type="ARBA" id="ARBA00022763"/>
    </source>
</evidence>
<dbReference type="GO" id="GO:0005634">
    <property type="term" value="C:nucleus"/>
    <property type="evidence" value="ECO:0007669"/>
    <property type="project" value="UniProtKB-SubCell"/>
</dbReference>
<keyword evidence="7" id="KW-0255">Endonuclease</keyword>
<keyword evidence="3" id="KW-0539">Nucleus</keyword>
<feature type="compositionally biased region" description="Basic residues" evidence="5">
    <location>
        <begin position="131"/>
        <end position="140"/>
    </location>
</feature>
<dbReference type="EMBL" id="JBIMZQ010000022">
    <property type="protein sequence ID" value="KAL3664855.1"/>
    <property type="molecule type" value="Genomic_DNA"/>
</dbReference>
<evidence type="ECO:0000313" key="8">
    <source>
        <dbReference type="Proteomes" id="UP001632037"/>
    </source>
</evidence>
<feature type="compositionally biased region" description="Polar residues" evidence="5">
    <location>
        <begin position="71"/>
        <end position="89"/>
    </location>
</feature>
<dbReference type="InterPro" id="IPR033316">
    <property type="entry name" value="RBBP8-like"/>
</dbReference>
<dbReference type="PANTHER" id="PTHR15107">
    <property type="entry name" value="RETINOBLASTOMA BINDING PROTEIN 8"/>
    <property type="match status" value="1"/>
</dbReference>